<accession>A0ABS8UHI4</accession>
<proteinExistence type="predicted"/>
<dbReference type="EMBL" id="JAJQKU010000004">
    <property type="protein sequence ID" value="MCD9098118.1"/>
    <property type="molecule type" value="Genomic_DNA"/>
</dbReference>
<keyword evidence="2" id="KW-1185">Reference proteome</keyword>
<reference evidence="1" key="1">
    <citation type="submission" date="2021-12" db="EMBL/GenBank/DDBJ databases">
        <authorList>
            <person name="Ulrich A."/>
        </authorList>
    </citation>
    <scope>NUCLEOTIDE SEQUENCE</scope>
    <source>
        <strain evidence="1">A1P009</strain>
    </source>
</reference>
<dbReference type="RefSeq" id="WP_232137298.1">
    <property type="nucleotide sequence ID" value="NZ_CP089507.1"/>
</dbReference>
<sequence>MTKTIDRIKLGTTAEHLERVLHHHKDDPAARALLMELGDLILAAKARQISKPLDGVPCERAFAEGVFTELTDPSVDEAYVAFSIELKGGLSDEDRRDLEKLEQLRAQVRR</sequence>
<evidence type="ECO:0000313" key="2">
    <source>
        <dbReference type="Proteomes" id="UP001430360"/>
    </source>
</evidence>
<comment type="caution">
    <text evidence="1">The sequence shown here is derived from an EMBL/GenBank/DDBJ whole genome shotgun (WGS) entry which is preliminary data.</text>
</comment>
<evidence type="ECO:0000313" key="1">
    <source>
        <dbReference type="EMBL" id="MCD9098118.1"/>
    </source>
</evidence>
<organism evidence="1 2">
    <name type="scientific">Luteimonas fraxinea</name>
    <dbReference type="NCBI Taxonomy" id="2901869"/>
    <lineage>
        <taxon>Bacteria</taxon>
        <taxon>Pseudomonadati</taxon>
        <taxon>Pseudomonadota</taxon>
        <taxon>Gammaproteobacteria</taxon>
        <taxon>Lysobacterales</taxon>
        <taxon>Lysobacteraceae</taxon>
        <taxon>Luteimonas</taxon>
    </lineage>
</organism>
<dbReference type="Proteomes" id="UP001430360">
    <property type="component" value="Unassembled WGS sequence"/>
</dbReference>
<gene>
    <name evidence="1" type="ORF">LTT95_14335</name>
</gene>
<reference evidence="1" key="2">
    <citation type="journal article" date="2022" name="Syst. Appl. Microbiol.">
        <title>Physiological and genomic characterisation of Luteimonas fraxinea sp. nov., a bacterial species associated with trees tolerant to ash dieback.</title>
        <authorList>
            <person name="Ulrich K."/>
            <person name="Becker R."/>
            <person name="Behrendt U."/>
            <person name="Kube M."/>
            <person name="Schneck V."/>
            <person name="Ulrich A."/>
        </authorList>
    </citation>
    <scope>NUCLEOTIDE SEQUENCE</scope>
    <source>
        <strain evidence="1">A1P009</strain>
    </source>
</reference>
<protein>
    <submittedName>
        <fullName evidence="1">Uncharacterized protein</fullName>
    </submittedName>
</protein>
<name>A0ABS8UHI4_9GAMM</name>